<dbReference type="HOGENOM" id="CLU_1168566_0_0_2"/>
<accession>U1NES0</accession>
<sequence length="257" mass="28102">MNIEITAPTSLIDTSPETAYFWGRVVGDGTIATNQIRVRASDETAAHRLATIAGAEQTREPSNENEQKQNEITHQIREREYLHDTSITRRENEYIVTVTGDIASEATSIFGLPIPMETFEESVSDTVSTAEDDSSISIPDSAYNFTELTEHTQPLLRGLFEGCGTICYKQSAGAVGLSFVHNKQVLERVDNLLGDLPVPTPTSDPAPASSNGHWFSLDDDAAPAVGRQLYANTDSTGLFAPGRRRKLLGCLDRIDDE</sequence>
<dbReference type="Proteomes" id="UP000030710">
    <property type="component" value="Unassembled WGS sequence"/>
</dbReference>
<reference evidence="1 2" key="1">
    <citation type="journal article" date="2013" name="PLoS ONE">
        <title>Assembly-driven community genomics of a hypersaline microbial ecosystem.</title>
        <authorList>
            <person name="Podell S."/>
            <person name="Ugalde J.A."/>
            <person name="Narasingarao P."/>
            <person name="Banfield J.F."/>
            <person name="Heidelberg K.B."/>
            <person name="Allen E.E."/>
        </authorList>
    </citation>
    <scope>NUCLEOTIDE SEQUENCE [LARGE SCALE GENOMIC DNA]</scope>
    <source>
        <strain evidence="2">J07HQW2</strain>
    </source>
</reference>
<evidence type="ECO:0008006" key="3">
    <source>
        <dbReference type="Google" id="ProtNLM"/>
    </source>
</evidence>
<dbReference type="AlphaFoldDB" id="U1NES0"/>
<gene>
    <name evidence="1" type="ORF">J07HQW2_01714</name>
</gene>
<evidence type="ECO:0000313" key="1">
    <source>
        <dbReference type="EMBL" id="ERG95263.1"/>
    </source>
</evidence>
<dbReference type="InterPro" id="IPR058749">
    <property type="entry name" value="Homing_endonuclease-like"/>
</dbReference>
<dbReference type="EMBL" id="KE356561">
    <property type="protein sequence ID" value="ERG95263.1"/>
    <property type="molecule type" value="Genomic_DNA"/>
</dbReference>
<dbReference type="RefSeq" id="WP_021054741.1">
    <property type="nucleotide sequence ID" value="NZ_KE356561.1"/>
</dbReference>
<proteinExistence type="predicted"/>
<organism evidence="1 2">
    <name type="scientific">Haloquadratum walsbyi J07HQW2</name>
    <dbReference type="NCBI Taxonomy" id="1238425"/>
    <lineage>
        <taxon>Archaea</taxon>
        <taxon>Methanobacteriati</taxon>
        <taxon>Methanobacteriota</taxon>
        <taxon>Stenosarchaea group</taxon>
        <taxon>Halobacteria</taxon>
        <taxon>Halobacteriales</taxon>
        <taxon>Haloferacaceae</taxon>
        <taxon>Haloquadratum</taxon>
    </lineage>
</organism>
<name>U1NES0_9EURY</name>
<dbReference type="eggNOG" id="arCOG04749">
    <property type="taxonomic scope" value="Archaea"/>
</dbReference>
<evidence type="ECO:0000313" key="2">
    <source>
        <dbReference type="Proteomes" id="UP000030710"/>
    </source>
</evidence>
<protein>
    <recommendedName>
        <fullName evidence="3">Cobalamin biosynthesis protein</fullName>
    </recommendedName>
</protein>
<dbReference type="Pfam" id="PF26411">
    <property type="entry name" value="LAGLIDADG_4"/>
    <property type="match status" value="2"/>
</dbReference>